<dbReference type="InterPro" id="IPR017871">
    <property type="entry name" value="ABC_transporter-like_CS"/>
</dbReference>
<dbReference type="PROSITE" id="PS50893">
    <property type="entry name" value="ABC_TRANSPORTER_2"/>
    <property type="match status" value="1"/>
</dbReference>
<keyword evidence="3" id="KW-1003">Cell membrane</keyword>
<keyword evidence="6" id="KW-0029">Amino-acid transport</keyword>
<dbReference type="AlphaFoldDB" id="A0A7Y9IU76"/>
<proteinExistence type="inferred from homology"/>
<keyword evidence="3" id="KW-0472">Membrane</keyword>
<dbReference type="InterPro" id="IPR027417">
    <property type="entry name" value="P-loop_NTPase"/>
</dbReference>
<sequence length="234" mass="25287">MSTALLEFDRISAGYDRATILENLSLTVHEGESLALLGRNGVGKTTLISTIMGATVMRGGAVRWRGADLARVAPHRRAGLGIGWVAQERWIFPSLTVKENLLTTARGGAWTLDRIHQLFPRIKEREHNLGNQLSGGEQQMLAIARALMLDPKLLLLDEPLEGLAPVIVDELVSAITAMCATGDMTVILVEQHAHVALGLTKKAVVMDRGRIVFEGDSAGLLDDDGQLERLIGLG</sequence>
<evidence type="ECO:0000259" key="7">
    <source>
        <dbReference type="PROSITE" id="PS50893"/>
    </source>
</evidence>
<keyword evidence="9" id="KW-1185">Reference proteome</keyword>
<protein>
    <submittedName>
        <fullName evidence="8">Branched-chain amino acid transport system ATP-binding protein</fullName>
    </submittedName>
</protein>
<dbReference type="SUPFAM" id="SSF52540">
    <property type="entry name" value="P-loop containing nucleoside triphosphate hydrolases"/>
    <property type="match status" value="1"/>
</dbReference>
<dbReference type="GO" id="GO:0015658">
    <property type="term" value="F:branched-chain amino acid transmembrane transporter activity"/>
    <property type="evidence" value="ECO:0007669"/>
    <property type="project" value="TreeGrafter"/>
</dbReference>
<dbReference type="InterPro" id="IPR052156">
    <property type="entry name" value="BCAA_Transport_ATP-bd_LivF"/>
</dbReference>
<evidence type="ECO:0000256" key="4">
    <source>
        <dbReference type="ARBA" id="ARBA00022741"/>
    </source>
</evidence>
<reference evidence="8 9" key="1">
    <citation type="submission" date="2020-07" db="EMBL/GenBank/DDBJ databases">
        <title>Genomic Encyclopedia of Type Strains, Phase IV (KMG-V): Genome sequencing to study the core and pangenomes of soil and plant-associated prokaryotes.</title>
        <authorList>
            <person name="Whitman W."/>
        </authorList>
    </citation>
    <scope>NUCLEOTIDE SEQUENCE [LARGE SCALE GENOMIC DNA]</scope>
    <source>
        <strain evidence="8 9">SAS40</strain>
    </source>
</reference>
<dbReference type="Gene3D" id="3.40.50.300">
    <property type="entry name" value="P-loop containing nucleotide triphosphate hydrolases"/>
    <property type="match status" value="1"/>
</dbReference>
<keyword evidence="5 8" id="KW-0067">ATP-binding</keyword>
<feature type="domain" description="ABC transporter" evidence="7">
    <location>
        <begin position="6"/>
        <end position="233"/>
    </location>
</feature>
<dbReference type="Proteomes" id="UP000542125">
    <property type="component" value="Unassembled WGS sequence"/>
</dbReference>
<dbReference type="GO" id="GO:0005524">
    <property type="term" value="F:ATP binding"/>
    <property type="evidence" value="ECO:0007669"/>
    <property type="project" value="UniProtKB-KW"/>
</dbReference>
<dbReference type="PANTHER" id="PTHR43820">
    <property type="entry name" value="HIGH-AFFINITY BRANCHED-CHAIN AMINO ACID TRANSPORT ATP-BINDING PROTEIN LIVF"/>
    <property type="match status" value="1"/>
</dbReference>
<dbReference type="PROSITE" id="PS00211">
    <property type="entry name" value="ABC_TRANSPORTER_1"/>
    <property type="match status" value="1"/>
</dbReference>
<evidence type="ECO:0000313" key="8">
    <source>
        <dbReference type="EMBL" id="NYE83034.1"/>
    </source>
</evidence>
<dbReference type="InterPro" id="IPR003439">
    <property type="entry name" value="ABC_transporter-like_ATP-bd"/>
</dbReference>
<keyword evidence="2" id="KW-0813">Transport</keyword>
<name>A0A7Y9IU76_9BURK</name>
<comment type="caution">
    <text evidence="8">The sequence shown here is derived from an EMBL/GenBank/DDBJ whole genome shotgun (WGS) entry which is preliminary data.</text>
</comment>
<dbReference type="GO" id="GO:0015807">
    <property type="term" value="P:L-amino acid transport"/>
    <property type="evidence" value="ECO:0007669"/>
    <property type="project" value="TreeGrafter"/>
</dbReference>
<accession>A0A7Y9IU76</accession>
<dbReference type="GO" id="GO:0016887">
    <property type="term" value="F:ATP hydrolysis activity"/>
    <property type="evidence" value="ECO:0007669"/>
    <property type="project" value="InterPro"/>
</dbReference>
<evidence type="ECO:0000256" key="3">
    <source>
        <dbReference type="ARBA" id="ARBA00022475"/>
    </source>
</evidence>
<dbReference type="RefSeq" id="WP_179586383.1">
    <property type="nucleotide sequence ID" value="NZ_JACBYR010000001.1"/>
</dbReference>
<gene>
    <name evidence="8" type="ORF">FHW18_002305</name>
</gene>
<organism evidence="8 9">
    <name type="scientific">Pigmentiphaga litoralis</name>
    <dbReference type="NCBI Taxonomy" id="516702"/>
    <lineage>
        <taxon>Bacteria</taxon>
        <taxon>Pseudomonadati</taxon>
        <taxon>Pseudomonadota</taxon>
        <taxon>Betaproteobacteria</taxon>
        <taxon>Burkholderiales</taxon>
        <taxon>Alcaligenaceae</taxon>
        <taxon>Pigmentiphaga</taxon>
    </lineage>
</organism>
<dbReference type="PANTHER" id="PTHR43820:SF2">
    <property type="entry name" value="ABC TRANSPORTER ATP-BINDING PROTEIN"/>
    <property type="match status" value="1"/>
</dbReference>
<dbReference type="SMART" id="SM00382">
    <property type="entry name" value="AAA"/>
    <property type="match status" value="1"/>
</dbReference>
<evidence type="ECO:0000256" key="6">
    <source>
        <dbReference type="ARBA" id="ARBA00022970"/>
    </source>
</evidence>
<evidence type="ECO:0000313" key="9">
    <source>
        <dbReference type="Proteomes" id="UP000542125"/>
    </source>
</evidence>
<evidence type="ECO:0000256" key="2">
    <source>
        <dbReference type="ARBA" id="ARBA00022448"/>
    </source>
</evidence>
<keyword evidence="4" id="KW-0547">Nucleotide-binding</keyword>
<dbReference type="CDD" id="cd03224">
    <property type="entry name" value="ABC_TM1139_LivF_branched"/>
    <property type="match status" value="1"/>
</dbReference>
<evidence type="ECO:0000256" key="5">
    <source>
        <dbReference type="ARBA" id="ARBA00022840"/>
    </source>
</evidence>
<dbReference type="Pfam" id="PF00005">
    <property type="entry name" value="ABC_tran"/>
    <property type="match status" value="1"/>
</dbReference>
<dbReference type="InterPro" id="IPR003593">
    <property type="entry name" value="AAA+_ATPase"/>
</dbReference>
<evidence type="ECO:0000256" key="1">
    <source>
        <dbReference type="ARBA" id="ARBA00005417"/>
    </source>
</evidence>
<comment type="similarity">
    <text evidence="1">Belongs to the ABC transporter superfamily.</text>
</comment>
<dbReference type="EMBL" id="JACBYR010000001">
    <property type="protein sequence ID" value="NYE83034.1"/>
    <property type="molecule type" value="Genomic_DNA"/>
</dbReference>